<evidence type="ECO:0000259" key="2">
    <source>
        <dbReference type="Pfam" id="PF00561"/>
    </source>
</evidence>
<evidence type="ECO:0000313" key="3">
    <source>
        <dbReference type="EMBL" id="KAK7446772.1"/>
    </source>
</evidence>
<evidence type="ECO:0000313" key="4">
    <source>
        <dbReference type="Proteomes" id="UP001519460"/>
    </source>
</evidence>
<dbReference type="PANTHER" id="PTHR43798:SF33">
    <property type="entry name" value="HYDROLASE, PUTATIVE (AFU_ORTHOLOGUE AFUA_2G14860)-RELATED"/>
    <property type="match status" value="1"/>
</dbReference>
<keyword evidence="4" id="KW-1185">Reference proteome</keyword>
<name>A0ABD0J0W2_9CAEN</name>
<protein>
    <recommendedName>
        <fullName evidence="2">AB hydrolase-1 domain-containing protein</fullName>
    </recommendedName>
</protein>
<dbReference type="InterPro" id="IPR050266">
    <property type="entry name" value="AB_hydrolase_sf"/>
</dbReference>
<feature type="domain" description="AB hydrolase-1" evidence="2">
    <location>
        <begin position="112"/>
        <end position="241"/>
    </location>
</feature>
<dbReference type="AlphaFoldDB" id="A0ABD0J0W2"/>
<feature type="region of interest" description="Disordered" evidence="1">
    <location>
        <begin position="141"/>
        <end position="162"/>
    </location>
</feature>
<dbReference type="InterPro" id="IPR000073">
    <property type="entry name" value="AB_hydrolase_1"/>
</dbReference>
<sequence>MSARKRGLGKTPAKPPKVDSPSESDSVNEVTEEVSTKTPVGVMGRACSCFKYLLLLVIMPPILNYAALQREATELKPSDGELYDVGWGRKMFLMCQGKGPPTVILDAPTGMTSDVWSLVWQKISPHAKVCAYDRAGLGFSDRPSDPKSSPSHTEMDSQGDSRWQPFTAESMVDDLHRLVTISSQQPRPLILVGAELGALVAQFYTTLYDSDVLGLVLVNPLPENLFTQDGQIWTQYWFGQLIPTFQSLQLGAALGVTRVGLLLGLLKQPLVATDIDPMVVNRQKYLLCHPKHLSSVVDEHHFINETFSQMRTVRQMRSLPTNISVTVLTGNYYDEQLPSGLNKAWAKAEQDLISRVFPLAQQIVVNAADRRMPYTAPEGVAEQVLKLVRHWKSKQAPVRSH</sequence>
<organism evidence="3 4">
    <name type="scientific">Batillaria attramentaria</name>
    <dbReference type="NCBI Taxonomy" id="370345"/>
    <lineage>
        <taxon>Eukaryota</taxon>
        <taxon>Metazoa</taxon>
        <taxon>Spiralia</taxon>
        <taxon>Lophotrochozoa</taxon>
        <taxon>Mollusca</taxon>
        <taxon>Gastropoda</taxon>
        <taxon>Caenogastropoda</taxon>
        <taxon>Sorbeoconcha</taxon>
        <taxon>Cerithioidea</taxon>
        <taxon>Batillariidae</taxon>
        <taxon>Batillaria</taxon>
    </lineage>
</organism>
<dbReference type="SUPFAM" id="SSF53474">
    <property type="entry name" value="alpha/beta-Hydrolases"/>
    <property type="match status" value="1"/>
</dbReference>
<dbReference type="Gene3D" id="3.40.50.1820">
    <property type="entry name" value="alpha/beta hydrolase"/>
    <property type="match status" value="1"/>
</dbReference>
<reference evidence="3 4" key="1">
    <citation type="journal article" date="2023" name="Sci. Data">
        <title>Genome assembly of the Korean intertidal mud-creeper Batillaria attramentaria.</title>
        <authorList>
            <person name="Patra A.K."/>
            <person name="Ho P.T."/>
            <person name="Jun S."/>
            <person name="Lee S.J."/>
            <person name="Kim Y."/>
            <person name="Won Y.J."/>
        </authorList>
    </citation>
    <scope>NUCLEOTIDE SEQUENCE [LARGE SCALE GENOMIC DNA]</scope>
    <source>
        <strain evidence="3">Wonlab-2016</strain>
    </source>
</reference>
<evidence type="ECO:0000256" key="1">
    <source>
        <dbReference type="SAM" id="MobiDB-lite"/>
    </source>
</evidence>
<dbReference type="PANTHER" id="PTHR43798">
    <property type="entry name" value="MONOACYLGLYCEROL LIPASE"/>
    <property type="match status" value="1"/>
</dbReference>
<proteinExistence type="predicted"/>
<feature type="region of interest" description="Disordered" evidence="1">
    <location>
        <begin position="1"/>
        <end position="35"/>
    </location>
</feature>
<comment type="caution">
    <text evidence="3">The sequence shown here is derived from an EMBL/GenBank/DDBJ whole genome shotgun (WGS) entry which is preliminary data.</text>
</comment>
<accession>A0ABD0J0W2</accession>
<dbReference type="Pfam" id="PF00561">
    <property type="entry name" value="Abhydrolase_1"/>
    <property type="match status" value="1"/>
</dbReference>
<dbReference type="InterPro" id="IPR029058">
    <property type="entry name" value="AB_hydrolase_fold"/>
</dbReference>
<dbReference type="EMBL" id="JACVVK020000778">
    <property type="protein sequence ID" value="KAK7446772.1"/>
    <property type="molecule type" value="Genomic_DNA"/>
</dbReference>
<dbReference type="Proteomes" id="UP001519460">
    <property type="component" value="Unassembled WGS sequence"/>
</dbReference>
<gene>
    <name evidence="3" type="ORF">BaRGS_00040239</name>
</gene>